<gene>
    <name evidence="8" type="ORF">AAW51_1505</name>
</gene>
<keyword evidence="4 7" id="KW-1133">Transmembrane helix</keyword>
<dbReference type="PANTHER" id="PTHR39087">
    <property type="entry name" value="UPF0104 MEMBRANE PROTEIN MJ1595"/>
    <property type="match status" value="1"/>
</dbReference>
<feature type="transmembrane region" description="Helical" evidence="7">
    <location>
        <begin position="312"/>
        <end position="332"/>
    </location>
</feature>
<evidence type="ECO:0000256" key="4">
    <source>
        <dbReference type="ARBA" id="ARBA00022989"/>
    </source>
</evidence>
<dbReference type="STRING" id="413882.AAW51_1505"/>
<feature type="region of interest" description="Disordered" evidence="6">
    <location>
        <begin position="1"/>
        <end position="35"/>
    </location>
</feature>
<feature type="transmembrane region" description="Helical" evidence="7">
    <location>
        <begin position="77"/>
        <end position="97"/>
    </location>
</feature>
<proteinExistence type="predicted"/>
<dbReference type="EMBL" id="CP011371">
    <property type="protein sequence ID" value="AKJ28196.1"/>
    <property type="molecule type" value="Genomic_DNA"/>
</dbReference>
<protein>
    <submittedName>
        <fullName evidence="8">Membrane protein</fullName>
    </submittedName>
</protein>
<accession>A0A0G3BLC7</accession>
<feature type="compositionally biased region" description="Basic and acidic residues" evidence="6">
    <location>
        <begin position="16"/>
        <end position="35"/>
    </location>
</feature>
<reference evidence="8 9" key="1">
    <citation type="submission" date="2015-05" db="EMBL/GenBank/DDBJ databases">
        <authorList>
            <person name="Tang B."/>
            <person name="Yu Y."/>
        </authorList>
    </citation>
    <scope>NUCLEOTIDE SEQUENCE [LARGE SCALE GENOMIC DNA]</scope>
    <source>
        <strain evidence="8 9">DSM 7029</strain>
    </source>
</reference>
<evidence type="ECO:0000256" key="1">
    <source>
        <dbReference type="ARBA" id="ARBA00004651"/>
    </source>
</evidence>
<dbReference type="Pfam" id="PF03706">
    <property type="entry name" value="LPG_synthase_TM"/>
    <property type="match status" value="1"/>
</dbReference>
<dbReference type="PANTHER" id="PTHR39087:SF2">
    <property type="entry name" value="UPF0104 MEMBRANE PROTEIN MJ1595"/>
    <property type="match status" value="1"/>
</dbReference>
<feature type="transmembrane region" description="Helical" evidence="7">
    <location>
        <begin position="158"/>
        <end position="178"/>
    </location>
</feature>
<evidence type="ECO:0000256" key="3">
    <source>
        <dbReference type="ARBA" id="ARBA00022692"/>
    </source>
</evidence>
<evidence type="ECO:0000256" key="7">
    <source>
        <dbReference type="SAM" id="Phobius"/>
    </source>
</evidence>
<sequence>MNTLHSKAFQAHHRPPSRDEGRDQPDRRQPTEDGRKAGRWALVRKLLTWAFFALVAGLLVSHARSVDWSQVWETLKAYPATTLALAAALAGGSYLLYSTFDLIGRASTGHRLRTPTVLSVAFISYAFNLNLGALVGGVGFRYRLYSRLGLDKATITQVLGFSVLTNWLGYFALAGGVFTLGQVEVPAQWKIGPQGLQLLGLTLLGLVLAYLAACAWSPRRDWSVRGHELRLPSLRTALLQVVLSSVNWLTISCIVYVLLQQKVAYGLVVAVLMMGAVAGVLTHIPAGLGVLEAVFIALLGGQVPQGQLLGGLLAYRAVYYLAPLAVAALLYARIEAQAKKGAAAPAARPGAG</sequence>
<dbReference type="AlphaFoldDB" id="A0A0G3BLC7"/>
<dbReference type="InterPro" id="IPR022791">
    <property type="entry name" value="L-PG_synthase/AglD"/>
</dbReference>
<feature type="transmembrane region" description="Helical" evidence="7">
    <location>
        <begin position="198"/>
        <end position="218"/>
    </location>
</feature>
<keyword evidence="3 7" id="KW-0812">Transmembrane</keyword>
<feature type="transmembrane region" description="Helical" evidence="7">
    <location>
        <begin position="117"/>
        <end position="138"/>
    </location>
</feature>
<evidence type="ECO:0000313" key="9">
    <source>
        <dbReference type="Proteomes" id="UP000035352"/>
    </source>
</evidence>
<keyword evidence="2" id="KW-1003">Cell membrane</keyword>
<evidence type="ECO:0000313" key="8">
    <source>
        <dbReference type="EMBL" id="AKJ28196.1"/>
    </source>
</evidence>
<dbReference type="KEGG" id="pbh:AAW51_1505"/>
<comment type="subcellular location">
    <subcellularLocation>
        <location evidence="1">Cell membrane</location>
        <topology evidence="1">Multi-pass membrane protein</topology>
    </subcellularLocation>
</comment>
<evidence type="ECO:0000256" key="2">
    <source>
        <dbReference type="ARBA" id="ARBA00022475"/>
    </source>
</evidence>
<evidence type="ECO:0000256" key="5">
    <source>
        <dbReference type="ARBA" id="ARBA00023136"/>
    </source>
</evidence>
<dbReference type="GO" id="GO:0005886">
    <property type="term" value="C:plasma membrane"/>
    <property type="evidence" value="ECO:0007669"/>
    <property type="project" value="UniProtKB-SubCell"/>
</dbReference>
<dbReference type="PATRIC" id="fig|413882.6.peg.1580"/>
<organism evidence="8 9">
    <name type="scientific">Caldimonas brevitalea</name>
    <dbReference type="NCBI Taxonomy" id="413882"/>
    <lineage>
        <taxon>Bacteria</taxon>
        <taxon>Pseudomonadati</taxon>
        <taxon>Pseudomonadota</taxon>
        <taxon>Betaproteobacteria</taxon>
        <taxon>Burkholderiales</taxon>
        <taxon>Sphaerotilaceae</taxon>
        <taxon>Caldimonas</taxon>
    </lineage>
</organism>
<dbReference type="Proteomes" id="UP000035352">
    <property type="component" value="Chromosome"/>
</dbReference>
<feature type="transmembrane region" description="Helical" evidence="7">
    <location>
        <begin position="238"/>
        <end position="259"/>
    </location>
</feature>
<keyword evidence="9" id="KW-1185">Reference proteome</keyword>
<feature type="transmembrane region" description="Helical" evidence="7">
    <location>
        <begin position="271"/>
        <end position="300"/>
    </location>
</feature>
<keyword evidence="5 7" id="KW-0472">Membrane</keyword>
<dbReference type="RefSeq" id="WP_083438159.1">
    <property type="nucleotide sequence ID" value="NZ_CP011371.1"/>
</dbReference>
<evidence type="ECO:0000256" key="6">
    <source>
        <dbReference type="SAM" id="MobiDB-lite"/>
    </source>
</evidence>
<name>A0A0G3BLC7_9BURK</name>
<feature type="transmembrane region" description="Helical" evidence="7">
    <location>
        <begin position="46"/>
        <end position="65"/>
    </location>
</feature>
<dbReference type="OrthoDB" id="5998304at2"/>